<dbReference type="InterPro" id="IPR001544">
    <property type="entry name" value="Aminotrans_IV"/>
</dbReference>
<comment type="cofactor">
    <cofactor evidence="1 17">
        <name>pyridoxal 5'-phosphate</name>
        <dbReference type="ChEBI" id="CHEBI:597326"/>
    </cofactor>
</comment>
<dbReference type="STRING" id="595499.SMDSEM_103"/>
<evidence type="ECO:0000256" key="8">
    <source>
        <dbReference type="ARBA" id="ARBA00022605"/>
    </source>
</evidence>
<dbReference type="GO" id="GO:0052654">
    <property type="term" value="F:L-leucine-2-oxoglutarate transaminase activity"/>
    <property type="evidence" value="ECO:0007669"/>
    <property type="project" value="RHEA"/>
</dbReference>
<evidence type="ECO:0000256" key="12">
    <source>
        <dbReference type="ARBA" id="ARBA00048212"/>
    </source>
</evidence>
<evidence type="ECO:0000256" key="1">
    <source>
        <dbReference type="ARBA" id="ARBA00001933"/>
    </source>
</evidence>
<dbReference type="Pfam" id="PF01063">
    <property type="entry name" value="Aminotran_4"/>
    <property type="match status" value="1"/>
</dbReference>
<dbReference type="UniPathway" id="UPA00048">
    <property type="reaction ID" value="UER00073"/>
</dbReference>
<protein>
    <recommendedName>
        <fullName evidence="18">Branched-chain-amino-acid aminotransferase</fullName>
        <ecNumber evidence="18">2.6.1.42</ecNumber>
    </recommendedName>
</protein>
<dbReference type="CDD" id="cd01557">
    <property type="entry name" value="BCAT_beta_family"/>
    <property type="match status" value="1"/>
</dbReference>
<dbReference type="InterPro" id="IPR043132">
    <property type="entry name" value="BCAT-like_C"/>
</dbReference>
<dbReference type="NCBIfam" id="TIGR01123">
    <property type="entry name" value="ilvE_II"/>
    <property type="match status" value="1"/>
</dbReference>
<dbReference type="UniPathway" id="UPA00047">
    <property type="reaction ID" value="UER00058"/>
</dbReference>
<dbReference type="SUPFAM" id="SSF56752">
    <property type="entry name" value="D-aminoacid aminotransferase-like PLP-dependent enzymes"/>
    <property type="match status" value="1"/>
</dbReference>
<comment type="pathway">
    <text evidence="3">Amino-acid biosynthesis; L-isoleucine biosynthesis; L-isoleucine from 2-oxobutanoate: step 4/4.</text>
</comment>
<evidence type="ECO:0000256" key="17">
    <source>
        <dbReference type="RuleBase" id="RU004516"/>
    </source>
</evidence>
<evidence type="ECO:0000256" key="9">
    <source>
        <dbReference type="ARBA" id="ARBA00022679"/>
    </source>
</evidence>
<comment type="catalytic activity">
    <reaction evidence="12 18">
        <text>L-valine + 2-oxoglutarate = 3-methyl-2-oxobutanoate + L-glutamate</text>
        <dbReference type="Rhea" id="RHEA:24813"/>
        <dbReference type="ChEBI" id="CHEBI:11851"/>
        <dbReference type="ChEBI" id="CHEBI:16810"/>
        <dbReference type="ChEBI" id="CHEBI:29985"/>
        <dbReference type="ChEBI" id="CHEBI:57762"/>
        <dbReference type="EC" id="2.6.1.42"/>
    </reaction>
</comment>
<evidence type="ECO:0000256" key="13">
    <source>
        <dbReference type="ARBA" id="ARBA00048798"/>
    </source>
</evidence>
<dbReference type="GO" id="GO:0009097">
    <property type="term" value="P:isoleucine biosynthetic process"/>
    <property type="evidence" value="ECO:0007669"/>
    <property type="project" value="UniProtKB-UniPathway"/>
</dbReference>
<dbReference type="PANTHER" id="PTHR11825:SF44">
    <property type="entry name" value="BRANCHED-CHAIN-AMINO-ACID AMINOTRANSFERASE"/>
    <property type="match status" value="1"/>
</dbReference>
<dbReference type="Gene3D" id="3.20.10.10">
    <property type="entry name" value="D-amino Acid Aminotransferase, subunit A, domain 2"/>
    <property type="match status" value="1"/>
</dbReference>
<evidence type="ECO:0000313" key="19">
    <source>
        <dbReference type="EMBL" id="ACU52818.1"/>
    </source>
</evidence>
<evidence type="ECO:0000256" key="10">
    <source>
        <dbReference type="ARBA" id="ARBA00022898"/>
    </source>
</evidence>
<evidence type="ECO:0000256" key="4">
    <source>
        <dbReference type="ARBA" id="ARBA00004931"/>
    </source>
</evidence>
<reference evidence="19 20" key="1">
    <citation type="journal article" date="2009" name="Proc. Natl. Acad. Sci. U.S.A.">
        <title>Convergent evolution of metabolic roles in bacterial co-symbionts of insects.</title>
        <authorList>
            <person name="McCutcheon J.P."/>
            <person name="McDonald B.R."/>
            <person name="Moran N.A."/>
        </authorList>
    </citation>
    <scope>NUCLEOTIDE SEQUENCE [LARGE SCALE GENOMIC DNA]</scope>
    <source>
        <strain evidence="19 20">SMDSEM</strain>
    </source>
</reference>
<comment type="similarity">
    <text evidence="6 16">Belongs to the class-IV pyridoxal-phosphate-dependent aminotransferase family.</text>
</comment>
<gene>
    <name evidence="19" type="primary">ilvE</name>
    <name evidence="19" type="ordered locus">SMDSEM_103</name>
</gene>
<dbReference type="UniPathway" id="UPA00049">
    <property type="reaction ID" value="UER00062"/>
</dbReference>
<dbReference type="GO" id="GO:0052656">
    <property type="term" value="F:L-isoleucine-2-oxoglutarate transaminase activity"/>
    <property type="evidence" value="ECO:0007669"/>
    <property type="project" value="RHEA"/>
</dbReference>
<dbReference type="InterPro" id="IPR043131">
    <property type="entry name" value="BCAT-like_N"/>
</dbReference>
<dbReference type="PIRSF" id="PIRSF006468">
    <property type="entry name" value="BCAT1"/>
    <property type="match status" value="1"/>
</dbReference>
<dbReference type="PANTHER" id="PTHR11825">
    <property type="entry name" value="SUBGROUP IIII AMINOTRANSFERASE"/>
    <property type="match status" value="1"/>
</dbReference>
<dbReference type="KEGG" id="sms:SMDSEM_103"/>
<evidence type="ECO:0000256" key="2">
    <source>
        <dbReference type="ARBA" id="ARBA00003109"/>
    </source>
</evidence>
<proteinExistence type="inferred from homology"/>
<dbReference type="InterPro" id="IPR005786">
    <property type="entry name" value="B_amino_transII"/>
</dbReference>
<dbReference type="HOGENOM" id="CLU_031922_0_2_10"/>
<keyword evidence="9 18" id="KW-0808">Transferase</keyword>
<evidence type="ECO:0000256" key="5">
    <source>
        <dbReference type="ARBA" id="ARBA00005072"/>
    </source>
</evidence>
<dbReference type="InterPro" id="IPR036038">
    <property type="entry name" value="Aminotransferase-like"/>
</dbReference>
<dbReference type="GO" id="GO:0009098">
    <property type="term" value="P:L-leucine biosynthetic process"/>
    <property type="evidence" value="ECO:0007669"/>
    <property type="project" value="UniProtKB-UniPathway"/>
</dbReference>
<keyword evidence="7 18" id="KW-0032">Aminotransferase</keyword>
<dbReference type="NCBIfam" id="NF009897">
    <property type="entry name" value="PRK13357.1"/>
    <property type="match status" value="1"/>
</dbReference>
<name>C7LK56_KARMS</name>
<comment type="pathway">
    <text evidence="4">Amino-acid biosynthesis; L-valine biosynthesis; L-valine from pyruvate: step 4/4.</text>
</comment>
<dbReference type="InterPro" id="IPR033939">
    <property type="entry name" value="BCAT_family"/>
</dbReference>
<evidence type="ECO:0000256" key="14">
    <source>
        <dbReference type="ARBA" id="ARBA00049229"/>
    </source>
</evidence>
<sequence length="350" mass="40236">MIIEKISKSRIKKIDFNDISFGNHYSDHMLYCNFKNGKWENPIIKPFGKITVSPISLVFHYGQAIFEGMKAYKDKLENVFLFRPMENLNRMNSSAKRLKMPLISKSIFIDGLKKLINLDKKWIPNNYGQSLYIRPFIIASDGKLSANPSKKYIFMIICTPAKNYYSTPLKVKIEQKYSRSAEGGIGFTKAAGNYASSFYPTNIAQKEGYDQILWTDSSTHSFIEESGTMNVFFYIKDCLITAPANEKILSGITRKSIITLAKEKGLKVKECNLSVSELLYSFRKNLVKEVFGCGTAVVVNHFKQIGYKGKNYFLPKISYEKRISFFLKKRLLDIQHNVVDDPFGWRKKIN</sequence>
<evidence type="ECO:0000256" key="18">
    <source>
        <dbReference type="RuleBase" id="RU004517"/>
    </source>
</evidence>
<comment type="catalytic activity">
    <reaction evidence="14 18">
        <text>L-leucine + 2-oxoglutarate = 4-methyl-2-oxopentanoate + L-glutamate</text>
        <dbReference type="Rhea" id="RHEA:18321"/>
        <dbReference type="ChEBI" id="CHEBI:16810"/>
        <dbReference type="ChEBI" id="CHEBI:17865"/>
        <dbReference type="ChEBI" id="CHEBI:29985"/>
        <dbReference type="ChEBI" id="CHEBI:57427"/>
        <dbReference type="EC" id="2.6.1.42"/>
    </reaction>
</comment>
<comment type="pathway">
    <text evidence="5">Amino-acid biosynthesis; L-leucine biosynthesis; L-leucine from 3-methyl-2-oxobutanoate: step 4/4.</text>
</comment>
<dbReference type="EC" id="2.6.1.42" evidence="18"/>
<evidence type="ECO:0000256" key="11">
    <source>
        <dbReference type="ARBA" id="ARBA00023304"/>
    </source>
</evidence>
<dbReference type="EMBL" id="CP001605">
    <property type="protein sequence ID" value="ACU52818.1"/>
    <property type="molecule type" value="Genomic_DNA"/>
</dbReference>
<dbReference type="InterPro" id="IPR018300">
    <property type="entry name" value="Aminotrans_IV_CS"/>
</dbReference>
<organism evidence="19 20">
    <name type="scientific">Karelsulcia muelleri (strain SMDSEM)</name>
    <name type="common">Sulcia muelleri</name>
    <dbReference type="NCBI Taxonomy" id="595499"/>
    <lineage>
        <taxon>Bacteria</taxon>
        <taxon>Pseudomonadati</taxon>
        <taxon>Bacteroidota</taxon>
        <taxon>Flavobacteriia</taxon>
        <taxon>Flavobacteriales</taxon>
        <taxon>Candidatus Karelsulcia</taxon>
    </lineage>
</organism>
<keyword evidence="10 17" id="KW-0663">Pyridoxal phosphate</keyword>
<dbReference type="GO" id="GO:0052655">
    <property type="term" value="F:L-valine-2-oxoglutarate transaminase activity"/>
    <property type="evidence" value="ECO:0007669"/>
    <property type="project" value="RHEA"/>
</dbReference>
<comment type="function">
    <text evidence="2">Acts on leucine, isoleucine and valine.</text>
</comment>
<evidence type="ECO:0000256" key="3">
    <source>
        <dbReference type="ARBA" id="ARBA00004824"/>
    </source>
</evidence>
<dbReference type="Gene3D" id="3.30.470.10">
    <property type="match status" value="1"/>
</dbReference>
<evidence type="ECO:0000256" key="7">
    <source>
        <dbReference type="ARBA" id="ARBA00022576"/>
    </source>
</evidence>
<dbReference type="PROSITE" id="PS00770">
    <property type="entry name" value="AA_TRANSFER_CLASS_4"/>
    <property type="match status" value="1"/>
</dbReference>
<dbReference type="AlphaFoldDB" id="C7LK56"/>
<keyword evidence="8 18" id="KW-0028">Amino-acid biosynthesis</keyword>
<evidence type="ECO:0000256" key="6">
    <source>
        <dbReference type="ARBA" id="ARBA00009320"/>
    </source>
</evidence>
<evidence type="ECO:0000256" key="16">
    <source>
        <dbReference type="RuleBase" id="RU004106"/>
    </source>
</evidence>
<dbReference type="GO" id="GO:0009099">
    <property type="term" value="P:L-valine biosynthetic process"/>
    <property type="evidence" value="ECO:0007669"/>
    <property type="project" value="UniProtKB-UniPathway"/>
</dbReference>
<dbReference type="Proteomes" id="UP000008074">
    <property type="component" value="Chromosome"/>
</dbReference>
<comment type="catalytic activity">
    <reaction evidence="13 18">
        <text>L-isoleucine + 2-oxoglutarate = (S)-3-methyl-2-oxopentanoate + L-glutamate</text>
        <dbReference type="Rhea" id="RHEA:24801"/>
        <dbReference type="ChEBI" id="CHEBI:16810"/>
        <dbReference type="ChEBI" id="CHEBI:29985"/>
        <dbReference type="ChEBI" id="CHEBI:35146"/>
        <dbReference type="ChEBI" id="CHEBI:58045"/>
        <dbReference type="EC" id="2.6.1.42"/>
    </reaction>
</comment>
<evidence type="ECO:0000313" key="20">
    <source>
        <dbReference type="Proteomes" id="UP000008074"/>
    </source>
</evidence>
<accession>C7LK56</accession>
<feature type="modified residue" description="N6-(pyridoxal phosphate)lysine" evidence="15">
    <location>
        <position position="189"/>
    </location>
</feature>
<evidence type="ECO:0000256" key="15">
    <source>
        <dbReference type="PIRSR" id="PIRSR006468-1"/>
    </source>
</evidence>
<keyword evidence="11 18" id="KW-0100">Branched-chain amino acid biosynthesis</keyword>